<keyword evidence="8" id="KW-0132">Cell division</keyword>
<dbReference type="InterPro" id="IPR041505">
    <property type="entry name" value="Dis3_CSD2"/>
</dbReference>
<dbReference type="Pfam" id="PF17216">
    <property type="entry name" value="Rrp44_CSD1"/>
    <property type="match status" value="1"/>
</dbReference>
<feature type="compositionally biased region" description="Basic and acidic residues" evidence="9">
    <location>
        <begin position="463"/>
        <end position="473"/>
    </location>
</feature>
<feature type="compositionally biased region" description="Basic and acidic residues" evidence="9">
    <location>
        <begin position="237"/>
        <end position="254"/>
    </location>
</feature>
<feature type="compositionally biased region" description="Polar residues" evidence="9">
    <location>
        <begin position="255"/>
        <end position="267"/>
    </location>
</feature>
<gene>
    <name evidence="12" type="primary">DIS3L2</name>
    <name evidence="8" type="synonym">dis3l2</name>
</gene>
<dbReference type="Gene3D" id="2.40.50.140">
    <property type="entry name" value="Nucleic acid-binding proteins"/>
    <property type="match status" value="1"/>
</dbReference>
<evidence type="ECO:0000259" key="10">
    <source>
        <dbReference type="SMART" id="SM00955"/>
    </source>
</evidence>
<keyword evidence="8" id="KW-0498">Mitosis</keyword>
<comment type="subcellular location">
    <subcellularLocation>
        <location evidence="8">Cytoplasm</location>
    </subcellularLocation>
    <subcellularLocation>
        <location evidence="8">Cytoplasm</location>
        <location evidence="8">P-body</location>
    </subcellularLocation>
</comment>
<evidence type="ECO:0000256" key="9">
    <source>
        <dbReference type="SAM" id="MobiDB-lite"/>
    </source>
</evidence>
<feature type="region of interest" description="Disordered" evidence="9">
    <location>
        <begin position="81"/>
        <end position="301"/>
    </location>
</feature>
<dbReference type="RefSeq" id="XP_015270270.1">
    <property type="nucleotide sequence ID" value="XM_015414784.1"/>
</dbReference>
<dbReference type="SUPFAM" id="SSF50249">
    <property type="entry name" value="Nucleic acid-binding proteins"/>
    <property type="match status" value="2"/>
</dbReference>
<dbReference type="Pfam" id="PF17849">
    <property type="entry name" value="OB_Dis3"/>
    <property type="match status" value="1"/>
</dbReference>
<feature type="binding site" evidence="8">
    <location>
        <position position="641"/>
    </location>
    <ligand>
        <name>Mg(2+)</name>
        <dbReference type="ChEBI" id="CHEBI:18420"/>
    </ligand>
</feature>
<feature type="domain" description="RNB" evidence="10">
    <location>
        <begin position="620"/>
        <end position="970"/>
    </location>
</feature>
<dbReference type="PANTHER" id="PTHR23355">
    <property type="entry name" value="RIBONUCLEASE"/>
    <property type="match status" value="1"/>
</dbReference>
<dbReference type="InterPro" id="IPR001900">
    <property type="entry name" value="RNase_II/R"/>
</dbReference>
<keyword evidence="6 8" id="KW-0460">Magnesium</keyword>
<dbReference type="InterPro" id="IPR050180">
    <property type="entry name" value="RNR_Ribonuclease"/>
</dbReference>
<dbReference type="SMART" id="SM00955">
    <property type="entry name" value="RNB"/>
    <property type="match status" value="1"/>
</dbReference>
<dbReference type="EC" id="3.1.13.-" evidence="8"/>
<feature type="compositionally biased region" description="Polar residues" evidence="9">
    <location>
        <begin position="148"/>
        <end position="158"/>
    </location>
</feature>
<feature type="site" description="Important for catalytic activity" evidence="8">
    <location>
        <position position="640"/>
    </location>
</feature>
<dbReference type="Proteomes" id="UP000694871">
    <property type="component" value="Unplaced"/>
</dbReference>
<evidence type="ECO:0000313" key="12">
    <source>
        <dbReference type="RefSeq" id="XP_015270270.1"/>
    </source>
</evidence>
<feature type="compositionally biased region" description="Basic and acidic residues" evidence="9">
    <location>
        <begin position="105"/>
        <end position="124"/>
    </location>
</feature>
<keyword evidence="3 8" id="KW-0479">Metal-binding</keyword>
<dbReference type="Pfam" id="PF17877">
    <property type="entry name" value="Dis3l2_C_term"/>
    <property type="match status" value="1"/>
</dbReference>
<comment type="function">
    <text evidence="8">3'-5'-exoribonuclease that specifically recognizes RNAs polyuridylated at their 3' end and mediates their degradation. Component of an exosome-independent RNA degradation pathway that mediates degradation of both mRNAs and miRNAs that have been polyuridylated by a terminal uridylyltransferase. Essential for correct mitosis, and negatively regulates cell proliferation.</text>
</comment>
<evidence type="ECO:0000256" key="1">
    <source>
        <dbReference type="ARBA" id="ARBA00022490"/>
    </source>
</evidence>
<keyword evidence="8" id="KW-0131">Cell cycle</keyword>
<evidence type="ECO:0000256" key="3">
    <source>
        <dbReference type="ARBA" id="ARBA00022723"/>
    </source>
</evidence>
<evidence type="ECO:0000256" key="4">
    <source>
        <dbReference type="ARBA" id="ARBA00022801"/>
    </source>
</evidence>
<dbReference type="InterPro" id="IPR022966">
    <property type="entry name" value="RNase_II/R_CS"/>
</dbReference>
<accession>A0ABM1K983</accession>
<dbReference type="Gene3D" id="2.40.50.700">
    <property type="match status" value="1"/>
</dbReference>
<evidence type="ECO:0000313" key="11">
    <source>
        <dbReference type="Proteomes" id="UP000694871"/>
    </source>
</evidence>
<dbReference type="GeneID" id="107113454"/>
<dbReference type="InterPro" id="IPR033771">
    <property type="entry name" value="Rrp44_CSD1"/>
</dbReference>
<dbReference type="InterPro" id="IPR041093">
    <property type="entry name" value="Dis3l2-like_C"/>
</dbReference>
<keyword evidence="8" id="KW-0464">Manganese</keyword>
<comment type="domain">
    <text evidence="8">Specifically recognizes and binds polyuridylated RNAs via 3 RNA-binding regions (named U-zone 1, U-zone 2 and U-zone 3) that form an open funnel on one face of the catalytic domain, allowing RNA to navigate a path to the active site.</text>
</comment>
<protein>
    <recommendedName>
        <fullName evidence="8">DIS3-like exonuclease 2</fullName>
        <ecNumber evidence="8">3.1.13.-</ecNumber>
    </recommendedName>
</protein>
<feature type="compositionally biased region" description="Basic and acidic residues" evidence="9">
    <location>
        <begin position="433"/>
        <end position="442"/>
    </location>
</feature>
<evidence type="ECO:0000256" key="8">
    <source>
        <dbReference type="HAMAP-Rule" id="MF_03045"/>
    </source>
</evidence>
<keyword evidence="4 8" id="KW-0378">Hydrolase</keyword>
<keyword evidence="1 8" id="KW-0963">Cytoplasm</keyword>
<dbReference type="InterPro" id="IPR028591">
    <property type="entry name" value="DIS3L2"/>
</dbReference>
<keyword evidence="2 8" id="KW-0540">Nuclease</keyword>
<evidence type="ECO:0000256" key="5">
    <source>
        <dbReference type="ARBA" id="ARBA00022839"/>
    </source>
</evidence>
<keyword evidence="7 8" id="KW-0694">RNA-binding</keyword>
<keyword evidence="5 8" id="KW-0269">Exonuclease</keyword>
<feature type="compositionally biased region" description="Basic and acidic residues" evidence="9">
    <location>
        <begin position="160"/>
        <end position="188"/>
    </location>
</feature>
<evidence type="ECO:0000256" key="6">
    <source>
        <dbReference type="ARBA" id="ARBA00022842"/>
    </source>
</evidence>
<organism evidence="11 12">
    <name type="scientific">Gekko japonicus</name>
    <name type="common">Schlegel's Japanese gecko</name>
    <dbReference type="NCBI Taxonomy" id="146911"/>
    <lineage>
        <taxon>Eukaryota</taxon>
        <taxon>Metazoa</taxon>
        <taxon>Chordata</taxon>
        <taxon>Craniata</taxon>
        <taxon>Vertebrata</taxon>
        <taxon>Euteleostomi</taxon>
        <taxon>Lepidosauria</taxon>
        <taxon>Squamata</taxon>
        <taxon>Bifurcata</taxon>
        <taxon>Gekkota</taxon>
        <taxon>Gekkonidae</taxon>
        <taxon>Gekkoninae</taxon>
        <taxon>Gekko</taxon>
    </lineage>
</organism>
<dbReference type="InterPro" id="IPR012340">
    <property type="entry name" value="NA-bd_OB-fold"/>
</dbReference>
<feature type="compositionally biased region" description="Acidic residues" evidence="9">
    <location>
        <begin position="125"/>
        <end position="134"/>
    </location>
</feature>
<dbReference type="Gene3D" id="2.40.50.690">
    <property type="match status" value="1"/>
</dbReference>
<feature type="region of interest" description="Disordered" evidence="9">
    <location>
        <begin position="384"/>
        <end position="477"/>
    </location>
</feature>
<dbReference type="Pfam" id="PF00773">
    <property type="entry name" value="RNB"/>
    <property type="match status" value="1"/>
</dbReference>
<comment type="cofactor">
    <cofactor evidence="8">
        <name>Mg(2+)</name>
        <dbReference type="ChEBI" id="CHEBI:18420"/>
    </cofactor>
    <cofactor evidence="8">
        <name>Mn(2+)</name>
        <dbReference type="ChEBI" id="CHEBI:29035"/>
    </cofactor>
</comment>
<feature type="region of interest" description="Disordered" evidence="9">
    <location>
        <begin position="1"/>
        <end position="28"/>
    </location>
</feature>
<reference evidence="12" key="1">
    <citation type="submission" date="2025-08" db="UniProtKB">
        <authorList>
            <consortium name="RefSeq"/>
        </authorList>
    </citation>
    <scope>IDENTIFICATION</scope>
</reference>
<name>A0ABM1K983_GEKJA</name>
<dbReference type="PANTHER" id="PTHR23355:SF9">
    <property type="entry name" value="DIS3-LIKE EXONUCLEASE 2"/>
    <property type="match status" value="1"/>
</dbReference>
<comment type="similarity">
    <text evidence="8">Belongs to the RNR ribonuclease family. DIS3L2 subfamily.</text>
</comment>
<evidence type="ECO:0000256" key="7">
    <source>
        <dbReference type="ARBA" id="ARBA00022884"/>
    </source>
</evidence>
<dbReference type="HAMAP" id="MF_03045">
    <property type="entry name" value="DIS3L2"/>
    <property type="match status" value="1"/>
</dbReference>
<evidence type="ECO:0000256" key="2">
    <source>
        <dbReference type="ARBA" id="ARBA00022722"/>
    </source>
</evidence>
<proteinExistence type="inferred from homology"/>
<sequence length="1117" mass="123203">MEAQGIARGAPTHSPKDGPGKPAVPQKNAYARLVQKHHSGRFRSYLHHIAQKLQLEEDALNDSGSEAEAALKSGLVREALSRNGVLGPGSRSPAGAPQPGPAHPSESREPSLPRRKRDPGPGRGEEDEVVEEEVLAPNRRGDAAVPSSARQVPGSQGRSPRPDFSPHKTASFEERDREEARRSSREGHAVPGRAESFASPGTFGSDPPAANTRKGSHLSPGRTQGGDNRRGIARTRNHSESARAAPHVDRRRQLSESQADTMNSSDCRATLRQLGTPRGGPHATGSTPGDRKNRNKASRGRKKVFEAYMSKEEVSAGLKRKQLIQGPLRINPKKYHEAFIPSPDGIRDIFIDGVVARNRALNGDIVAVKLLPKDQWKVIKPEGGDHEAEAAQESDAPRNPPGASVVNNPAKGDADSPDVIIEAQVDDDNDDVESSREAKDLQRLSLGAGEKGRDPEGCSGHHAKQEDSPKANDPEQVLQKTGKVVYILEKKHSRAAMGSLRLLTDRNSELFKKCAMFSPVDHRLPRAYVSLADCPPDLASRPEDYSSTLFICHIVDWREDSNFALGQLAQSLGQAGEVEPETEGILTEYGVDFSDFSPEVLQCLPQSLPWVIPLEELAKRRDLREECIFTIDPSTARDLDDALSCKLLPDGNFEVGVHIADVSYFVPEGTALDNVASKRATSVYLVQKVVPMLPRLLCEELCSLNPMADRLSFSVIWKLTPEGKILDEWFGRTVIRSCAKLSYDHAQSMIENPGKAFTAEELPPMSPQHSIGNVHRAVLNLHRIAKQLRKQRFVEGALRLDQLKLSFTLDKESGMPQSCYVYQYRDSNKLVEEFMLLANMAVAHQIYRSFPARALLRRHPPPLTKIMNDLSEFCSQMGLEIDFSSAGALHKSLSETFGTGRYAEAKKSVLTNMFSRPMQMAVYFCTGVLEDEALFHHYALNVPLYTHFTSPIRRFPDILVHRLLSASLGAGPAPRMNCKETQKQADHCNDRKTASKRVQELSADLFFAIFVKEHGPLESEAMVMGVLSEAFDVLVLKYGVQKRIYCNALPLVGFRFQKVGKKPQLSLIWEPENPEQEAPEQEIAIFTLVEVVLKSDGSPLKYSAVLKRPSEAESGAS</sequence>
<feature type="binding site" evidence="8">
    <location>
        <position position="632"/>
    </location>
    <ligand>
        <name>Mg(2+)</name>
        <dbReference type="ChEBI" id="CHEBI:18420"/>
    </ligand>
</feature>
<dbReference type="PROSITE" id="PS01175">
    <property type="entry name" value="RIBONUCLEASE_II"/>
    <property type="match status" value="1"/>
</dbReference>
<keyword evidence="11" id="KW-1185">Reference proteome</keyword>